<feature type="transmembrane region" description="Helical" evidence="1">
    <location>
        <begin position="286"/>
        <end position="312"/>
    </location>
</feature>
<keyword evidence="1" id="KW-1133">Transmembrane helix</keyword>
<name>A0A7Z0DS88_9ACTN</name>
<evidence type="ECO:0000313" key="3">
    <source>
        <dbReference type="Proteomes" id="UP000564496"/>
    </source>
</evidence>
<feature type="transmembrane region" description="Helical" evidence="1">
    <location>
        <begin position="86"/>
        <end position="105"/>
    </location>
</feature>
<reference evidence="2 3" key="1">
    <citation type="submission" date="2020-07" db="EMBL/GenBank/DDBJ databases">
        <title>Sequencing the genomes of 1000 actinobacteria strains.</title>
        <authorList>
            <person name="Klenk H.-P."/>
        </authorList>
    </citation>
    <scope>NUCLEOTIDE SEQUENCE [LARGE SCALE GENOMIC DNA]</scope>
    <source>
        <strain evidence="2 3">DSM 26487</strain>
    </source>
</reference>
<feature type="transmembrane region" description="Helical" evidence="1">
    <location>
        <begin position="376"/>
        <end position="394"/>
    </location>
</feature>
<dbReference type="Pfam" id="PF06772">
    <property type="entry name" value="LtrA"/>
    <property type="match status" value="1"/>
</dbReference>
<protein>
    <submittedName>
        <fullName evidence="2">Low temperature requirement protein LtrA</fullName>
    </submittedName>
</protein>
<organism evidence="2 3">
    <name type="scientific">Nocardioides panzhihuensis</name>
    <dbReference type="NCBI Taxonomy" id="860243"/>
    <lineage>
        <taxon>Bacteria</taxon>
        <taxon>Bacillati</taxon>
        <taxon>Actinomycetota</taxon>
        <taxon>Actinomycetes</taxon>
        <taxon>Propionibacteriales</taxon>
        <taxon>Nocardioidaceae</taxon>
        <taxon>Nocardioides</taxon>
    </lineage>
</organism>
<dbReference type="EMBL" id="JACBZR010000001">
    <property type="protein sequence ID" value="NYI80454.1"/>
    <property type="molecule type" value="Genomic_DNA"/>
</dbReference>
<dbReference type="InterPro" id="IPR010640">
    <property type="entry name" value="Low_temperature_requirement_A"/>
</dbReference>
<sequence>MNSTSSLRQMTGRDPREEHRSATPLELLFDLTFVVAFGVSGSELAHQLAEGHIAAGIAAFSFASFAICWAWINYSWMASAYDTDDWAFRLLTMVQMVGVIIMALGLPTLFESIHGGDRLHNEIVIAGYVVMRVALCGQWLRAWRQDPARRGAHQVYLATILVAQVFWCVIAVLPLSVPVAFAAMLVPMVIELTGPFLAERRFGGTPWHADHIAERYGLLTIITLGEGVIGTVAVMSAIVNEPELGWSLGAILLLAAGIGLTFGQWWTYFTIPWATMLERRRDRSFLWGYMHILVFASIAATGAGLHVAAYLLEHHSELSEVGTVLAVAIPVGSYALVLYLLYTLFMRVVDPFHLLLIGLTAAVLVASVVMAIAGVPVAWCLVVVVLAPVVTIVGHETVGHRHIAEHLDAL</sequence>
<dbReference type="AlphaFoldDB" id="A0A7Z0DS88"/>
<keyword evidence="1" id="KW-0812">Transmembrane</keyword>
<dbReference type="PANTHER" id="PTHR36840">
    <property type="entry name" value="BLL5714 PROTEIN"/>
    <property type="match status" value="1"/>
</dbReference>
<keyword evidence="3" id="KW-1185">Reference proteome</keyword>
<feature type="transmembrane region" description="Helical" evidence="1">
    <location>
        <begin position="125"/>
        <end position="143"/>
    </location>
</feature>
<keyword evidence="1" id="KW-0472">Membrane</keyword>
<feature type="transmembrane region" description="Helical" evidence="1">
    <location>
        <begin position="324"/>
        <end position="345"/>
    </location>
</feature>
<feature type="transmembrane region" description="Helical" evidence="1">
    <location>
        <begin position="244"/>
        <end position="266"/>
    </location>
</feature>
<dbReference type="PANTHER" id="PTHR36840:SF1">
    <property type="entry name" value="BLL5714 PROTEIN"/>
    <property type="match status" value="1"/>
</dbReference>
<feature type="transmembrane region" description="Helical" evidence="1">
    <location>
        <begin position="352"/>
        <end position="370"/>
    </location>
</feature>
<feature type="transmembrane region" description="Helical" evidence="1">
    <location>
        <begin position="179"/>
        <end position="198"/>
    </location>
</feature>
<gene>
    <name evidence="2" type="ORF">BJ988_005102</name>
</gene>
<dbReference type="Proteomes" id="UP000564496">
    <property type="component" value="Unassembled WGS sequence"/>
</dbReference>
<comment type="caution">
    <text evidence="2">The sequence shown here is derived from an EMBL/GenBank/DDBJ whole genome shotgun (WGS) entry which is preliminary data.</text>
</comment>
<accession>A0A7Z0DS88</accession>
<proteinExistence type="predicted"/>
<evidence type="ECO:0000256" key="1">
    <source>
        <dbReference type="SAM" id="Phobius"/>
    </source>
</evidence>
<feature type="transmembrane region" description="Helical" evidence="1">
    <location>
        <begin position="155"/>
        <end position="173"/>
    </location>
</feature>
<evidence type="ECO:0000313" key="2">
    <source>
        <dbReference type="EMBL" id="NYI80454.1"/>
    </source>
</evidence>
<feature type="transmembrane region" description="Helical" evidence="1">
    <location>
        <begin position="218"/>
        <end position="238"/>
    </location>
</feature>
<feature type="transmembrane region" description="Helical" evidence="1">
    <location>
        <begin position="53"/>
        <end position="74"/>
    </location>
</feature>
<dbReference type="RefSeq" id="WP_343051788.1">
    <property type="nucleotide sequence ID" value="NZ_JACBZR010000001.1"/>
</dbReference>